<organism evidence="1">
    <name type="scientific">Clostridium botulinum (strain Eklund 17B / Type B)</name>
    <dbReference type="NCBI Taxonomy" id="935198"/>
    <lineage>
        <taxon>Bacteria</taxon>
        <taxon>Bacillati</taxon>
        <taxon>Bacillota</taxon>
        <taxon>Clostridia</taxon>
        <taxon>Eubacteriales</taxon>
        <taxon>Clostridiaceae</taxon>
        <taxon>Clostridium</taxon>
    </lineage>
</organism>
<proteinExistence type="predicted"/>
<dbReference type="HOGENOM" id="CLU_1701149_0_0_9"/>
<reference evidence="1" key="2">
    <citation type="submission" date="2009-08" db="EMBL/GenBank/DDBJ databases">
        <authorList>
            <person name="Shrivastava S."/>
            <person name="Brinkac L.M."/>
            <person name="Dodson R.J."/>
            <person name="Harkins D.M."/>
            <person name="Durkin A.S."/>
            <person name="Sutton G."/>
        </authorList>
    </citation>
    <scope>NUCLEOTIDE SEQUENCE</scope>
    <source>
        <strain evidence="1">Eklund 17B</strain>
    </source>
</reference>
<evidence type="ECO:0000313" key="1">
    <source>
        <dbReference type="EMBL" id="ACD21818.1"/>
    </source>
</evidence>
<dbReference type="AlphaFoldDB" id="B2TQ34"/>
<reference evidence="1" key="1">
    <citation type="submission" date="2009-06" db="EMBL/GenBank/DDBJ databases">
        <authorList>
            <consortium name="US DOE Joint Genome Institute (JGI-PGF)"/>
            <person name="Lucas S."/>
            <person name="Copeland A."/>
            <person name="Lapidus A."/>
            <person name="Glavina del Rio T."/>
            <person name="Dalin E."/>
            <person name="Tice H."/>
            <person name="Bruce D."/>
            <person name="Goodwin L."/>
            <person name="Pitluck S."/>
            <person name="Kyrpides N."/>
            <person name="Mavromatis K."/>
            <person name="Ivanova N."/>
            <person name="Saunders E."/>
            <person name="Brettin T."/>
            <person name="Detter J.C."/>
            <person name="Han C."/>
            <person name="Larimer F."/>
            <person name="Land M."/>
            <person name="Hauser L."/>
            <person name="Markowitz V."/>
            <person name="Cheng J.-F."/>
            <person name="Hugenholtz P."/>
            <person name="Woyke T."/>
            <person name="Wu D."/>
            <person name="Gronow S."/>
            <person name="Klenk H.-P."/>
            <person name="Eisen J.A."/>
        </authorList>
    </citation>
    <scope>NUCLEOTIDE SEQUENCE</scope>
    <source>
        <strain evidence="1">Eklund 17B</strain>
    </source>
</reference>
<dbReference type="KEGG" id="cbk:CLL_A3125"/>
<dbReference type="EMBL" id="CP001056">
    <property type="protein sequence ID" value="ACD21818.1"/>
    <property type="molecule type" value="Genomic_DNA"/>
</dbReference>
<protein>
    <submittedName>
        <fullName evidence="1">Uncharacterized protein</fullName>
    </submittedName>
</protein>
<name>B2TQ34_CLOBB</name>
<accession>B2TQ34</accession>
<gene>
    <name evidence="1" type="ordered locus">CLL_A3125</name>
</gene>
<sequence>MKKHYFAIYTVILLLITSSFYMDKNCFNFDLISLKSKMSNNDYSLDLEKSKLKYMFDSPQLMDTYISRGHIRIYCFNSADDAKKRLDTLINMYSKHSISKPEYENVYVTFFLYNSLIVLVDEKDEKALNTLTSTIGIPYYSIIKEWPNPPIMELI</sequence>